<organism evidence="1 2">
    <name type="scientific">Hypoxylon rubiginosum</name>
    <dbReference type="NCBI Taxonomy" id="110542"/>
    <lineage>
        <taxon>Eukaryota</taxon>
        <taxon>Fungi</taxon>
        <taxon>Dikarya</taxon>
        <taxon>Ascomycota</taxon>
        <taxon>Pezizomycotina</taxon>
        <taxon>Sordariomycetes</taxon>
        <taxon>Xylariomycetidae</taxon>
        <taxon>Xylariales</taxon>
        <taxon>Hypoxylaceae</taxon>
        <taxon>Hypoxylon</taxon>
    </lineage>
</organism>
<evidence type="ECO:0000313" key="1">
    <source>
        <dbReference type="EMBL" id="KAI6091931.1"/>
    </source>
</evidence>
<gene>
    <name evidence="1" type="ORF">F4821DRAFT_225886</name>
</gene>
<reference evidence="1 2" key="1">
    <citation type="journal article" date="2022" name="New Phytol.">
        <title>Ecological generalism drives hyperdiversity of secondary metabolite gene clusters in xylarialean endophytes.</title>
        <authorList>
            <person name="Franco M.E.E."/>
            <person name="Wisecaver J.H."/>
            <person name="Arnold A.E."/>
            <person name="Ju Y.M."/>
            <person name="Slot J.C."/>
            <person name="Ahrendt S."/>
            <person name="Moore L.P."/>
            <person name="Eastman K.E."/>
            <person name="Scott K."/>
            <person name="Konkel Z."/>
            <person name="Mondo S.J."/>
            <person name="Kuo A."/>
            <person name="Hayes R.D."/>
            <person name="Haridas S."/>
            <person name="Andreopoulos B."/>
            <person name="Riley R."/>
            <person name="LaButti K."/>
            <person name="Pangilinan J."/>
            <person name="Lipzen A."/>
            <person name="Amirebrahimi M."/>
            <person name="Yan J."/>
            <person name="Adam C."/>
            <person name="Keymanesh K."/>
            <person name="Ng V."/>
            <person name="Louie K."/>
            <person name="Northen T."/>
            <person name="Drula E."/>
            <person name="Henrissat B."/>
            <person name="Hsieh H.M."/>
            <person name="Youens-Clark K."/>
            <person name="Lutzoni F."/>
            <person name="Miadlikowska J."/>
            <person name="Eastwood D.C."/>
            <person name="Hamelin R.C."/>
            <person name="Grigoriev I.V."/>
            <person name="U'Ren J.M."/>
        </authorList>
    </citation>
    <scope>NUCLEOTIDE SEQUENCE [LARGE SCALE GENOMIC DNA]</scope>
    <source>
        <strain evidence="1 2">ER1909</strain>
    </source>
</reference>
<name>A0ACC0DGS1_9PEZI</name>
<dbReference type="EMBL" id="MU394285">
    <property type="protein sequence ID" value="KAI6091931.1"/>
    <property type="molecule type" value="Genomic_DNA"/>
</dbReference>
<dbReference type="Proteomes" id="UP001497680">
    <property type="component" value="Unassembled WGS sequence"/>
</dbReference>
<sequence length="306" mass="34928">MSMISVEPWRQDHAMLANETSSPSGRSTKREMSAAEMDEVHANIPKRKASSSPHLDQDKSSQSPKRARLDDDAKRGKSTTAASPTSKEPNRDRRANAIQEEKRRGKRLFGGLLSTLSQTTSSSQQKKRQEIERRQQAKVHQQRVEDDKHKEEKLAKLKTIRKAEQLKFDEQVMKAKHSNMLATARFLKTKSIPEIFYLPWDPTVEQEQTIKHQIREAEDIIDRELHDFKQHKEQMMKTLGIAIEPQTPEPEDTVGSKPDAESVTDLPQSNPTNHPSPLTTGKTGYEKEPDKADEVMIEEVEDTVIY</sequence>
<comment type="caution">
    <text evidence="1">The sequence shown here is derived from an EMBL/GenBank/DDBJ whole genome shotgun (WGS) entry which is preliminary data.</text>
</comment>
<accession>A0ACC0DGS1</accession>
<protein>
    <submittedName>
        <fullName evidence="1">Uncharacterized protein</fullName>
    </submittedName>
</protein>
<evidence type="ECO:0000313" key="2">
    <source>
        <dbReference type="Proteomes" id="UP001497680"/>
    </source>
</evidence>
<proteinExistence type="predicted"/>
<keyword evidence="2" id="KW-1185">Reference proteome</keyword>